<dbReference type="Proteomes" id="UP001501161">
    <property type="component" value="Unassembled WGS sequence"/>
</dbReference>
<accession>A0ABN2XQ69</accession>
<evidence type="ECO:0000313" key="1">
    <source>
        <dbReference type="EMBL" id="GAA2115407.1"/>
    </source>
</evidence>
<gene>
    <name evidence="1" type="ORF">GCM10009726_34160</name>
</gene>
<evidence type="ECO:0000313" key="2">
    <source>
        <dbReference type="Proteomes" id="UP001501161"/>
    </source>
</evidence>
<proteinExistence type="predicted"/>
<keyword evidence="2" id="KW-1185">Reference proteome</keyword>
<organism evidence="1 2">
    <name type="scientific">Nocardioides furvisabuli</name>
    <dbReference type="NCBI Taxonomy" id="375542"/>
    <lineage>
        <taxon>Bacteria</taxon>
        <taxon>Bacillati</taxon>
        <taxon>Actinomycetota</taxon>
        <taxon>Actinomycetes</taxon>
        <taxon>Propionibacteriales</taxon>
        <taxon>Nocardioidaceae</taxon>
        <taxon>Nocardioides</taxon>
    </lineage>
</organism>
<protein>
    <submittedName>
        <fullName evidence="1">Uncharacterized protein</fullName>
    </submittedName>
</protein>
<dbReference type="RefSeq" id="WP_231251022.1">
    <property type="nucleotide sequence ID" value="NZ_BAAAMQ010000017.1"/>
</dbReference>
<reference evidence="1 2" key="1">
    <citation type="journal article" date="2019" name="Int. J. Syst. Evol. Microbiol.">
        <title>The Global Catalogue of Microorganisms (GCM) 10K type strain sequencing project: providing services to taxonomists for standard genome sequencing and annotation.</title>
        <authorList>
            <consortium name="The Broad Institute Genomics Platform"/>
            <consortium name="The Broad Institute Genome Sequencing Center for Infectious Disease"/>
            <person name="Wu L."/>
            <person name="Ma J."/>
        </authorList>
    </citation>
    <scope>NUCLEOTIDE SEQUENCE [LARGE SCALE GENOMIC DNA]</scope>
    <source>
        <strain evidence="1 2">JCM 13813</strain>
    </source>
</reference>
<dbReference type="EMBL" id="BAAAMQ010000017">
    <property type="protein sequence ID" value="GAA2115407.1"/>
    <property type="molecule type" value="Genomic_DNA"/>
</dbReference>
<comment type="caution">
    <text evidence="1">The sequence shown here is derived from an EMBL/GenBank/DDBJ whole genome shotgun (WGS) entry which is preliminary data.</text>
</comment>
<sequence>MYNVRDASATGFYAHVEFASRSGKQSIYASLQFDADTGRFTTIHCPTPGATQPLSFAKAVERKIAERN</sequence>
<name>A0ABN2XQ69_9ACTN</name>